<protein>
    <recommendedName>
        <fullName evidence="4">SbsA Ig-like domain-containing protein</fullName>
    </recommendedName>
</protein>
<proteinExistence type="predicted"/>
<reference evidence="2" key="1">
    <citation type="submission" date="2020-04" db="EMBL/GenBank/DDBJ databases">
        <authorList>
            <person name="Zhang T."/>
        </authorList>
    </citation>
    <scope>NUCLEOTIDE SEQUENCE</scope>
    <source>
        <strain evidence="2">HKST-UBA02</strain>
    </source>
</reference>
<reference evidence="2" key="2">
    <citation type="journal article" date="2021" name="Microbiome">
        <title>Successional dynamics and alternative stable states in a saline activated sludge microbial community over 9 years.</title>
        <authorList>
            <person name="Wang Y."/>
            <person name="Ye J."/>
            <person name="Ju F."/>
            <person name="Liu L."/>
            <person name="Boyd J.A."/>
            <person name="Deng Y."/>
            <person name="Parks D.H."/>
            <person name="Jiang X."/>
            <person name="Yin X."/>
            <person name="Woodcroft B.J."/>
            <person name="Tyson G.W."/>
            <person name="Hugenholtz P."/>
            <person name="Polz M.F."/>
            <person name="Zhang T."/>
        </authorList>
    </citation>
    <scope>NUCLEOTIDE SEQUENCE</scope>
    <source>
        <strain evidence="2">HKST-UBA02</strain>
    </source>
</reference>
<organism evidence="2 3">
    <name type="scientific">Eiseniibacteriota bacterium</name>
    <dbReference type="NCBI Taxonomy" id="2212470"/>
    <lineage>
        <taxon>Bacteria</taxon>
        <taxon>Candidatus Eiseniibacteriota</taxon>
    </lineage>
</organism>
<keyword evidence="1" id="KW-0732">Signal</keyword>
<feature type="chain" id="PRO_5036776897" description="SbsA Ig-like domain-containing protein" evidence="1">
    <location>
        <begin position="28"/>
        <end position="168"/>
    </location>
</feature>
<comment type="caution">
    <text evidence="2">The sequence shown here is derived from an EMBL/GenBank/DDBJ whole genome shotgun (WGS) entry which is preliminary data.</text>
</comment>
<gene>
    <name evidence="2" type="ORF">KDA27_01220</name>
</gene>
<dbReference type="AlphaFoldDB" id="A0A956N8T6"/>
<dbReference type="EMBL" id="JAGQHS010000003">
    <property type="protein sequence ID" value="MCA9754393.1"/>
    <property type="molecule type" value="Genomic_DNA"/>
</dbReference>
<name>A0A956N8T6_UNCEI</name>
<evidence type="ECO:0000313" key="3">
    <source>
        <dbReference type="Proteomes" id="UP000739538"/>
    </source>
</evidence>
<dbReference type="Proteomes" id="UP000739538">
    <property type="component" value="Unassembled WGS sequence"/>
</dbReference>
<evidence type="ECO:0000256" key="1">
    <source>
        <dbReference type="SAM" id="SignalP"/>
    </source>
</evidence>
<accession>A0A956N8T6</accession>
<sequence>MRNAQSVRQVLTSLLALALLFSTSLLIPGCQHDSNINTTAPHSIPELGDNNPSLWSVTIGSAGGTVTGANAVFVVPEDALSSSVAITMYYQASLADEVVMGPSGQTFAEGCTLTMDKPSGYDPSATYHIYLWNTSTSTWDDMGGVDNGGSVSATVWHFCKFMVQEYVN</sequence>
<evidence type="ECO:0000313" key="2">
    <source>
        <dbReference type="EMBL" id="MCA9754393.1"/>
    </source>
</evidence>
<evidence type="ECO:0008006" key="4">
    <source>
        <dbReference type="Google" id="ProtNLM"/>
    </source>
</evidence>
<feature type="signal peptide" evidence="1">
    <location>
        <begin position="1"/>
        <end position="27"/>
    </location>
</feature>